<organism evidence="11 12">
    <name type="scientific">Kushneria pakistanensis</name>
    <dbReference type="NCBI Taxonomy" id="1508770"/>
    <lineage>
        <taxon>Bacteria</taxon>
        <taxon>Pseudomonadati</taxon>
        <taxon>Pseudomonadota</taxon>
        <taxon>Gammaproteobacteria</taxon>
        <taxon>Oceanospirillales</taxon>
        <taxon>Halomonadaceae</taxon>
        <taxon>Kushneria</taxon>
    </lineage>
</organism>
<feature type="transmembrane region" description="Helical" evidence="9">
    <location>
        <begin position="128"/>
        <end position="147"/>
    </location>
</feature>
<comment type="function">
    <text evidence="9">Part of the tripartite ATP-independent periplasmic (TRAP) transport system.</text>
</comment>
<gene>
    <name evidence="11" type="ORF">GCM10010082_15100</name>
</gene>
<dbReference type="RefSeq" id="WP_189516753.1">
    <property type="nucleotide sequence ID" value="NZ_BMZM01000002.1"/>
</dbReference>
<evidence type="ECO:0000256" key="6">
    <source>
        <dbReference type="ARBA" id="ARBA00022989"/>
    </source>
</evidence>
<evidence type="ECO:0000256" key="7">
    <source>
        <dbReference type="ARBA" id="ARBA00023136"/>
    </source>
</evidence>
<dbReference type="EMBL" id="BMZM01000002">
    <property type="protein sequence ID" value="GHC23740.1"/>
    <property type="molecule type" value="Genomic_DNA"/>
</dbReference>
<reference evidence="12" key="1">
    <citation type="journal article" date="2019" name="Int. J. Syst. Evol. Microbiol.">
        <title>The Global Catalogue of Microorganisms (GCM) 10K type strain sequencing project: providing services to taxonomists for standard genome sequencing and annotation.</title>
        <authorList>
            <consortium name="The Broad Institute Genomics Platform"/>
            <consortium name="The Broad Institute Genome Sequencing Center for Infectious Disease"/>
            <person name="Wu L."/>
            <person name="Ma J."/>
        </authorList>
    </citation>
    <scope>NUCLEOTIDE SEQUENCE [LARGE SCALE GENOMIC DNA]</scope>
    <source>
        <strain evidence="12">KCTC 42082</strain>
    </source>
</reference>
<dbReference type="Proteomes" id="UP000604243">
    <property type="component" value="Unassembled WGS sequence"/>
</dbReference>
<comment type="similarity">
    <text evidence="8 9">Belongs to the TRAP transporter small permease family.</text>
</comment>
<dbReference type="PANTHER" id="PTHR35011">
    <property type="entry name" value="2,3-DIKETO-L-GULONATE TRAP TRANSPORTER SMALL PERMEASE PROTEIN YIAM"/>
    <property type="match status" value="1"/>
</dbReference>
<dbReference type="Pfam" id="PF04290">
    <property type="entry name" value="DctQ"/>
    <property type="match status" value="1"/>
</dbReference>
<keyword evidence="7 9" id="KW-0472">Membrane</keyword>
<comment type="subunit">
    <text evidence="9">The complex comprises the extracytoplasmic solute receptor protein and the two transmembrane proteins.</text>
</comment>
<evidence type="ECO:0000256" key="8">
    <source>
        <dbReference type="ARBA" id="ARBA00038436"/>
    </source>
</evidence>
<comment type="subcellular location">
    <subcellularLocation>
        <location evidence="1 9">Cell inner membrane</location>
        <topology evidence="1 9">Multi-pass membrane protein</topology>
    </subcellularLocation>
</comment>
<proteinExistence type="inferred from homology"/>
<evidence type="ECO:0000313" key="12">
    <source>
        <dbReference type="Proteomes" id="UP000604243"/>
    </source>
</evidence>
<evidence type="ECO:0000256" key="5">
    <source>
        <dbReference type="ARBA" id="ARBA00022692"/>
    </source>
</evidence>
<accession>A0ABQ3FH54</accession>
<keyword evidence="2 9" id="KW-0813">Transport</keyword>
<comment type="caution">
    <text evidence="11">The sequence shown here is derived from an EMBL/GenBank/DDBJ whole genome shotgun (WGS) entry which is preliminary data.</text>
</comment>
<evidence type="ECO:0000256" key="1">
    <source>
        <dbReference type="ARBA" id="ARBA00004429"/>
    </source>
</evidence>
<evidence type="ECO:0000256" key="2">
    <source>
        <dbReference type="ARBA" id="ARBA00022448"/>
    </source>
</evidence>
<evidence type="ECO:0000256" key="9">
    <source>
        <dbReference type="RuleBase" id="RU369079"/>
    </source>
</evidence>
<evidence type="ECO:0000259" key="10">
    <source>
        <dbReference type="Pfam" id="PF04290"/>
    </source>
</evidence>
<sequence length="184" mass="20503">MGHLLKTALERALEIFSVGLLLALTVVVLMGVFYRTLGWPLPWYDEVAAIGLCWLSFYGAALAALKRAHMGFSGLVKKMPVPLRATLFVFSEIIVIAFYAIIAWYGYLVLPVVGWDTMVSLPSVTMDVVQSVIPISAVLFIICELASMPQAWRNMRQNRDSEQEEIDAAIHEAQVNHARYGRSS</sequence>
<keyword evidence="12" id="KW-1185">Reference proteome</keyword>
<dbReference type="InterPro" id="IPR007387">
    <property type="entry name" value="TRAP_DctQ"/>
</dbReference>
<feature type="transmembrane region" description="Helical" evidence="9">
    <location>
        <begin position="85"/>
        <end position="108"/>
    </location>
</feature>
<keyword evidence="6 9" id="KW-1133">Transmembrane helix</keyword>
<keyword evidence="3" id="KW-1003">Cell membrane</keyword>
<dbReference type="PANTHER" id="PTHR35011:SF2">
    <property type="entry name" value="2,3-DIKETO-L-GULONATE TRAP TRANSPORTER SMALL PERMEASE PROTEIN YIAM"/>
    <property type="match status" value="1"/>
</dbReference>
<keyword evidence="4 9" id="KW-0997">Cell inner membrane</keyword>
<name>A0ABQ3FH54_9GAMM</name>
<evidence type="ECO:0000313" key="11">
    <source>
        <dbReference type="EMBL" id="GHC23740.1"/>
    </source>
</evidence>
<feature type="transmembrane region" description="Helical" evidence="9">
    <location>
        <begin position="47"/>
        <end position="65"/>
    </location>
</feature>
<evidence type="ECO:0000256" key="4">
    <source>
        <dbReference type="ARBA" id="ARBA00022519"/>
    </source>
</evidence>
<dbReference type="InterPro" id="IPR055348">
    <property type="entry name" value="DctQ"/>
</dbReference>
<protein>
    <recommendedName>
        <fullName evidence="9">TRAP transporter small permease protein</fullName>
    </recommendedName>
</protein>
<evidence type="ECO:0000256" key="3">
    <source>
        <dbReference type="ARBA" id="ARBA00022475"/>
    </source>
</evidence>
<feature type="transmembrane region" description="Helical" evidence="9">
    <location>
        <begin position="12"/>
        <end position="35"/>
    </location>
</feature>
<keyword evidence="5 9" id="KW-0812">Transmembrane</keyword>
<feature type="domain" description="Tripartite ATP-independent periplasmic transporters DctQ component" evidence="10">
    <location>
        <begin position="24"/>
        <end position="153"/>
    </location>
</feature>